<evidence type="ECO:0000313" key="3">
    <source>
        <dbReference type="Proteomes" id="UP000550401"/>
    </source>
</evidence>
<name>A0A839EW49_9GAMM</name>
<accession>A0A839EW49</accession>
<dbReference type="Gene3D" id="2.60.120.430">
    <property type="entry name" value="Galactose-binding lectin"/>
    <property type="match status" value="1"/>
</dbReference>
<keyword evidence="3" id="KW-1185">Reference proteome</keyword>
<dbReference type="EMBL" id="JACGXL010000005">
    <property type="protein sequence ID" value="MBA8888827.1"/>
    <property type="molecule type" value="Genomic_DNA"/>
</dbReference>
<protein>
    <submittedName>
        <fullName evidence="2">Uncharacterized protein</fullName>
    </submittedName>
</protein>
<sequence>MPARRRCVFVCLLLPLAPIAACAQSLVVYDDALQNGFGDWSYGGGSNFANTTPVHAGSHSISLAGNAFNAVSFTHETGLLSTTSYPVLHLWVHGGSGSGQQLGLILQANCSAAGNPCTVVAQHSLNPYITGGAPAAGTWREVTVPITQPPLSYSGGFDRIDIESSAAGTQPTLYFDDITLQGSNPVDTIYANGFEGAPVAASMLVEEHDVTVASMASDRFTWRDSANKPRVAVLAHNDGQTGPTSPGGYPNRGGALREFRYQMPDGSTRIAGVTDYGNAGQGGFGYVVSHSAWPSNGGGCNGDDSPLGYGTPGSFQRVFEGRHHAIFRFTQNYPRHCSAAPGGASTVVPVTIDWSFSTGRDNPLWSVTWDMSALGANYLFDDSRAPYGELEIDGSGAADISGVAWGDRWQFTSTLAPVTLDSTWTWNTPNSVPYVKLWVASTNATMGLVQSQTMTQQDAGARNAFYHDVTAYWNHTSAQGDAGDGYAMPWQDSWPYQANSYSIDVGASSNNARLTWGTSYGFLGQTSYDVHDGVVATASGYPKKSYAVYVVLGPHGASPVEAQRAEVEAIQTLALSASIGNVATSGPAGPARSDTITYAPAGYDPVYGALTFAAAGNALDANIAVGAGRTLKHPLLVVRGVNAYPQSVKLNGTTLAADIDYYPSLRAGANELWLTLNRDLTGAANRVQLQP</sequence>
<keyword evidence="1" id="KW-0732">Signal</keyword>
<dbReference type="Proteomes" id="UP000550401">
    <property type="component" value="Unassembled WGS sequence"/>
</dbReference>
<evidence type="ECO:0000313" key="2">
    <source>
        <dbReference type="EMBL" id="MBA8888827.1"/>
    </source>
</evidence>
<organism evidence="2 3">
    <name type="scientific">Dokdonella fugitiva</name>
    <dbReference type="NCBI Taxonomy" id="328517"/>
    <lineage>
        <taxon>Bacteria</taxon>
        <taxon>Pseudomonadati</taxon>
        <taxon>Pseudomonadota</taxon>
        <taxon>Gammaproteobacteria</taxon>
        <taxon>Lysobacterales</taxon>
        <taxon>Rhodanobacteraceae</taxon>
        <taxon>Dokdonella</taxon>
    </lineage>
</organism>
<feature type="chain" id="PRO_5032858801" evidence="1">
    <location>
        <begin position="24"/>
        <end position="691"/>
    </location>
</feature>
<proteinExistence type="predicted"/>
<comment type="caution">
    <text evidence="2">The sequence shown here is derived from an EMBL/GenBank/DDBJ whole genome shotgun (WGS) entry which is preliminary data.</text>
</comment>
<gene>
    <name evidence="2" type="ORF">FHW12_003063</name>
</gene>
<dbReference type="AlphaFoldDB" id="A0A839EW49"/>
<feature type="signal peptide" evidence="1">
    <location>
        <begin position="1"/>
        <end position="23"/>
    </location>
</feature>
<reference evidence="2 3" key="1">
    <citation type="submission" date="2020-07" db="EMBL/GenBank/DDBJ databases">
        <title>Genomic Encyclopedia of Type Strains, Phase IV (KMG-V): Genome sequencing to study the core and pangenomes of soil and plant-associated prokaryotes.</title>
        <authorList>
            <person name="Whitman W."/>
        </authorList>
    </citation>
    <scope>NUCLEOTIDE SEQUENCE [LARGE SCALE GENOMIC DNA]</scope>
    <source>
        <strain evidence="2 3">RH2WT43</strain>
    </source>
</reference>
<evidence type="ECO:0000256" key="1">
    <source>
        <dbReference type="SAM" id="SignalP"/>
    </source>
</evidence>
<dbReference type="RefSeq" id="WP_182531876.1">
    <property type="nucleotide sequence ID" value="NZ_JACGXL010000005.1"/>
</dbReference>